<dbReference type="AlphaFoldDB" id="A0A2N0D327"/>
<proteinExistence type="predicted"/>
<feature type="compositionally biased region" description="Basic and acidic residues" evidence="1">
    <location>
        <begin position="116"/>
        <end position="125"/>
    </location>
</feature>
<feature type="region of interest" description="Disordered" evidence="1">
    <location>
        <begin position="105"/>
        <end position="131"/>
    </location>
</feature>
<reference evidence="2 3" key="2">
    <citation type="submission" date="2017-12" db="EMBL/GenBank/DDBJ databases">
        <title>Genome sequence of Rhizobium sullae HCNT1 isolated from Sulla coronaria nodules and featuring peculiar denitrification phenotypes.</title>
        <authorList>
            <person name="De Diego-Diaz B."/>
            <person name="Treu L."/>
            <person name="Campanaro S."/>
            <person name="Da Silva Duarte V."/>
            <person name="Basaglia M."/>
            <person name="Favaro L."/>
            <person name="Casella S."/>
            <person name="Squartini A."/>
        </authorList>
    </citation>
    <scope>NUCLEOTIDE SEQUENCE [LARGE SCALE GENOMIC DNA]</scope>
    <source>
        <strain evidence="2 3">HCNT1</strain>
    </source>
</reference>
<sequence>MARPRTPKAKATVTGADKKNKGRFEPRNEPTVADGLGDPPDWIKDTDTNKAREAWQTLRIDVPWLNSSHRILVATASNILGRMIAGQDCGVQAMNLLRQCLGQMGATPADASKAGAKPDGEKTDPADQYFT</sequence>
<accession>A0A2N0D327</accession>
<comment type="caution">
    <text evidence="2">The sequence shown here is derived from an EMBL/GenBank/DDBJ whole genome shotgun (WGS) entry which is preliminary data.</text>
</comment>
<dbReference type="Proteomes" id="UP000232164">
    <property type="component" value="Unassembled WGS sequence"/>
</dbReference>
<evidence type="ECO:0008006" key="4">
    <source>
        <dbReference type="Google" id="ProtNLM"/>
    </source>
</evidence>
<gene>
    <name evidence="2" type="ORF">CWR43_28095</name>
</gene>
<organism evidence="2 3">
    <name type="scientific">Rhizobium sullae</name>
    <name type="common">Rhizobium hedysari</name>
    <dbReference type="NCBI Taxonomy" id="50338"/>
    <lineage>
        <taxon>Bacteria</taxon>
        <taxon>Pseudomonadati</taxon>
        <taxon>Pseudomonadota</taxon>
        <taxon>Alphaproteobacteria</taxon>
        <taxon>Hyphomicrobiales</taxon>
        <taxon>Rhizobiaceae</taxon>
        <taxon>Rhizobium/Agrobacterium group</taxon>
        <taxon>Rhizobium</taxon>
    </lineage>
</organism>
<dbReference type="RefSeq" id="WP_100772685.1">
    <property type="nucleotide sequence ID" value="NZ_PIQN01000022.1"/>
</dbReference>
<evidence type="ECO:0000313" key="2">
    <source>
        <dbReference type="EMBL" id="PKA40442.1"/>
    </source>
</evidence>
<dbReference type="EMBL" id="PIQN01000022">
    <property type="protein sequence ID" value="PKA40442.1"/>
    <property type="molecule type" value="Genomic_DNA"/>
</dbReference>
<reference evidence="2 3" key="1">
    <citation type="submission" date="2017-11" db="EMBL/GenBank/DDBJ databases">
        <authorList>
            <person name="Han C.G."/>
        </authorList>
    </citation>
    <scope>NUCLEOTIDE SEQUENCE [LARGE SCALE GENOMIC DNA]</scope>
    <source>
        <strain evidence="2 3">HCNT1</strain>
    </source>
</reference>
<feature type="compositionally biased region" description="Basic and acidic residues" evidence="1">
    <location>
        <begin position="16"/>
        <end position="28"/>
    </location>
</feature>
<protein>
    <recommendedName>
        <fullName evidence="4">Terminase</fullName>
    </recommendedName>
</protein>
<evidence type="ECO:0000313" key="3">
    <source>
        <dbReference type="Proteomes" id="UP000232164"/>
    </source>
</evidence>
<name>A0A2N0D327_RHISU</name>
<feature type="region of interest" description="Disordered" evidence="1">
    <location>
        <begin position="1"/>
        <end position="46"/>
    </location>
</feature>
<evidence type="ECO:0000256" key="1">
    <source>
        <dbReference type="SAM" id="MobiDB-lite"/>
    </source>
</evidence>